<evidence type="ECO:0000313" key="3">
    <source>
        <dbReference type="Proteomes" id="UP000011713"/>
    </source>
</evidence>
<dbReference type="InParanoid" id="M4C1Q7"/>
<dbReference type="VEuPathDB" id="FungiDB:HpaG813008"/>
<evidence type="ECO:0000313" key="2">
    <source>
        <dbReference type="EnsemblProtists" id="HpaP813008"/>
    </source>
</evidence>
<accession>M4C1Q7</accession>
<sequence>MTLIVFAGVFDANKLLESEQGRVTHAYRSIYDKLFPLTDKCDPTDQAEAAIVDTPRGYHTGSSQHASAESEIEPDDLIDVQRMSLGPSGAAHLRDRVETIKIKPRSTTARVKEETNLFTQGHLQAYLEEAWECFQQNQREQAYQVIYPSQRIKAYTPDVEMESVRSTEMQSDIFDPEDADPDESGQEERRRAMVATTETLQNGGAILQHIRV</sequence>
<feature type="region of interest" description="Disordered" evidence="1">
    <location>
        <begin position="167"/>
        <end position="191"/>
    </location>
</feature>
<dbReference type="EnsemblProtists" id="HpaT813008">
    <property type="protein sequence ID" value="HpaP813008"/>
    <property type="gene ID" value="HpaG813008"/>
</dbReference>
<dbReference type="EMBL" id="JH598103">
    <property type="status" value="NOT_ANNOTATED_CDS"/>
    <property type="molecule type" value="Genomic_DNA"/>
</dbReference>
<feature type="compositionally biased region" description="Acidic residues" evidence="1">
    <location>
        <begin position="174"/>
        <end position="185"/>
    </location>
</feature>
<keyword evidence="3" id="KW-1185">Reference proteome</keyword>
<name>M4C1Q7_HYAAE</name>
<organism evidence="2 3">
    <name type="scientific">Hyaloperonospora arabidopsidis (strain Emoy2)</name>
    <name type="common">Downy mildew agent</name>
    <name type="synonym">Peronospora arabidopsidis</name>
    <dbReference type="NCBI Taxonomy" id="559515"/>
    <lineage>
        <taxon>Eukaryota</taxon>
        <taxon>Sar</taxon>
        <taxon>Stramenopiles</taxon>
        <taxon>Oomycota</taxon>
        <taxon>Peronosporomycetes</taxon>
        <taxon>Peronosporales</taxon>
        <taxon>Peronosporaceae</taxon>
        <taxon>Hyaloperonospora</taxon>
    </lineage>
</organism>
<dbReference type="HOGENOM" id="CLU_1301781_0_0_1"/>
<protein>
    <submittedName>
        <fullName evidence="2">Uncharacterized protein</fullName>
    </submittedName>
</protein>
<reference evidence="3" key="1">
    <citation type="journal article" date="2010" name="Science">
        <title>Signatures of adaptation to obligate biotrophy in the Hyaloperonospora arabidopsidis genome.</title>
        <authorList>
            <person name="Baxter L."/>
            <person name="Tripathy S."/>
            <person name="Ishaque N."/>
            <person name="Boot N."/>
            <person name="Cabral A."/>
            <person name="Kemen E."/>
            <person name="Thines M."/>
            <person name="Ah-Fong A."/>
            <person name="Anderson R."/>
            <person name="Badejoko W."/>
            <person name="Bittner-Eddy P."/>
            <person name="Boore J.L."/>
            <person name="Chibucos M.C."/>
            <person name="Coates M."/>
            <person name="Dehal P."/>
            <person name="Delehaunty K."/>
            <person name="Dong S."/>
            <person name="Downton P."/>
            <person name="Dumas B."/>
            <person name="Fabro G."/>
            <person name="Fronick C."/>
            <person name="Fuerstenberg S.I."/>
            <person name="Fulton L."/>
            <person name="Gaulin E."/>
            <person name="Govers F."/>
            <person name="Hughes L."/>
            <person name="Humphray S."/>
            <person name="Jiang R.H."/>
            <person name="Judelson H."/>
            <person name="Kamoun S."/>
            <person name="Kyung K."/>
            <person name="Meijer H."/>
            <person name="Minx P."/>
            <person name="Morris P."/>
            <person name="Nelson J."/>
            <person name="Phuntumart V."/>
            <person name="Qutob D."/>
            <person name="Rehmany A."/>
            <person name="Rougon-Cardoso A."/>
            <person name="Ryden P."/>
            <person name="Torto-Alalibo T."/>
            <person name="Studholme D."/>
            <person name="Wang Y."/>
            <person name="Win J."/>
            <person name="Wood J."/>
            <person name="Clifton S.W."/>
            <person name="Rogers J."/>
            <person name="Van den Ackerveken G."/>
            <person name="Jones J.D."/>
            <person name="McDowell J.M."/>
            <person name="Beynon J."/>
            <person name="Tyler B.M."/>
        </authorList>
    </citation>
    <scope>NUCLEOTIDE SEQUENCE [LARGE SCALE GENOMIC DNA]</scope>
    <source>
        <strain evidence="3">Emoy2</strain>
    </source>
</reference>
<reference evidence="2" key="2">
    <citation type="submission" date="2015-06" db="UniProtKB">
        <authorList>
            <consortium name="EnsemblProtists"/>
        </authorList>
    </citation>
    <scope>IDENTIFICATION</scope>
    <source>
        <strain evidence="2">Emoy2</strain>
    </source>
</reference>
<evidence type="ECO:0000256" key="1">
    <source>
        <dbReference type="SAM" id="MobiDB-lite"/>
    </source>
</evidence>
<dbReference type="AlphaFoldDB" id="M4C1Q7"/>
<dbReference type="Proteomes" id="UP000011713">
    <property type="component" value="Unassembled WGS sequence"/>
</dbReference>
<proteinExistence type="predicted"/>